<sequence length="248" mass="27165">MTSTPVPPPAGWYPAPDGSSTTWWWDGARWVGPEQESSRPLAATKGIARLAAATQVLLIVCGVLSVATIGVEAFGISAITGFLTGNQSAIDLLDAYDQMTAVASVLGSVFLVVTGVVWVIWQYRVAKQVLGQTRRSPGWHVASWFVPIISFWFPYQNISDLLRAVGRARPSWQILWWLLWAVSNWLIQVSTRIYITAADLEQFRVAMWMSLAGELLLLAAAPLAWLTIRSITQGVLQPSQALSRSLAA</sequence>
<keyword evidence="1" id="KW-0812">Transmembrane</keyword>
<feature type="transmembrane region" description="Helical" evidence="1">
    <location>
        <begin position="99"/>
        <end position="121"/>
    </location>
</feature>
<dbReference type="Proteomes" id="UP001196843">
    <property type="component" value="Unassembled WGS sequence"/>
</dbReference>
<feature type="domain" description="DUF4328" evidence="2">
    <location>
        <begin position="91"/>
        <end position="233"/>
    </location>
</feature>
<dbReference type="RefSeq" id="WP_220299334.1">
    <property type="nucleotide sequence ID" value="NZ_JAEUAW010000002.1"/>
</dbReference>
<feature type="transmembrane region" description="Helical" evidence="1">
    <location>
        <begin position="56"/>
        <end position="79"/>
    </location>
</feature>
<dbReference type="InterPro" id="IPR025565">
    <property type="entry name" value="DUF4328"/>
</dbReference>
<dbReference type="EMBL" id="JAEUAW010000002">
    <property type="protein sequence ID" value="MBW9092579.1"/>
    <property type="molecule type" value="Genomic_DNA"/>
</dbReference>
<feature type="transmembrane region" description="Helical" evidence="1">
    <location>
        <begin position="175"/>
        <end position="195"/>
    </location>
</feature>
<dbReference type="Pfam" id="PF14219">
    <property type="entry name" value="DUF4328"/>
    <property type="match status" value="1"/>
</dbReference>
<evidence type="ECO:0000313" key="3">
    <source>
        <dbReference type="EMBL" id="MBW9092579.1"/>
    </source>
</evidence>
<proteinExistence type="predicted"/>
<evidence type="ECO:0000259" key="2">
    <source>
        <dbReference type="Pfam" id="PF14219"/>
    </source>
</evidence>
<evidence type="ECO:0000256" key="1">
    <source>
        <dbReference type="SAM" id="Phobius"/>
    </source>
</evidence>
<keyword evidence="1" id="KW-0472">Membrane</keyword>
<keyword evidence="1" id="KW-1133">Transmembrane helix</keyword>
<protein>
    <submittedName>
        <fullName evidence="3">DUF4328 domain-containing protein</fullName>
    </submittedName>
</protein>
<feature type="transmembrane region" description="Helical" evidence="1">
    <location>
        <begin position="207"/>
        <end position="228"/>
    </location>
</feature>
<name>A0ABS7HJB0_9MICO</name>
<keyword evidence="4" id="KW-1185">Reference proteome</keyword>
<comment type="caution">
    <text evidence="3">The sequence shown here is derived from an EMBL/GenBank/DDBJ whole genome shotgun (WGS) entry which is preliminary data.</text>
</comment>
<organism evidence="3 4">
    <name type="scientific">Microbacterium jejuense</name>
    <dbReference type="NCBI Taxonomy" id="1263637"/>
    <lineage>
        <taxon>Bacteria</taxon>
        <taxon>Bacillati</taxon>
        <taxon>Actinomycetota</taxon>
        <taxon>Actinomycetes</taxon>
        <taxon>Micrococcales</taxon>
        <taxon>Microbacteriaceae</taxon>
        <taxon>Microbacterium</taxon>
    </lineage>
</organism>
<gene>
    <name evidence="3" type="ORF">JNB62_02650</name>
</gene>
<accession>A0ABS7HJB0</accession>
<evidence type="ECO:0000313" key="4">
    <source>
        <dbReference type="Proteomes" id="UP001196843"/>
    </source>
</evidence>
<reference evidence="3 4" key="1">
    <citation type="journal article" date="2021" name="MBio">
        <title>Poor Competitiveness of Bradyrhizobium in Pigeon Pea Root Colonization in Indian Soils.</title>
        <authorList>
            <person name="Chalasani D."/>
            <person name="Basu A."/>
            <person name="Pullabhotla S.V.S.R.N."/>
            <person name="Jorrin B."/>
            <person name="Neal A.L."/>
            <person name="Poole P.S."/>
            <person name="Podile A.R."/>
            <person name="Tkacz A."/>
        </authorList>
    </citation>
    <scope>NUCLEOTIDE SEQUENCE [LARGE SCALE GENOMIC DNA]</scope>
    <source>
        <strain evidence="3 4">HU14</strain>
    </source>
</reference>